<keyword evidence="1" id="KW-0732">Signal</keyword>
<sequence>MTTVILTLAVLATLTSVTSAQTTACKPDDNCNPPNCRCWNDEAIPGGIPVEDTPQTVLISFEYAINEVNIEQYQAIFQGTTNPNSCQAVGTFFVQETGTQMDKVKDLYDAGHEIGVTSPDGTSPKTEEEWATSLQQMRAAVAASGIPAADVVGVRAPELKPGGESEFSALDQQDFLYDASCTTSSMTENRVGAITLPCGTPISRVCSSDREAPTLTEILLSARNACTNWFDGDSSELVWPYTYDFAPGPECDYGEGPETAFPGRWQFLVADLAFNGTKCATPQACIDVATERDAFDMLYNSFIKHYEGTKSPFLIVINPDWALTPFKLEGTRQFVEYIRSAFEDTWILSMRQALDWVRNPVTNADATSGYSPWAC</sequence>
<feature type="signal peptide" evidence="1">
    <location>
        <begin position="1"/>
        <end position="20"/>
    </location>
</feature>
<comment type="caution">
    <text evidence="2">The sequence shown here is derived from an EMBL/GenBank/DDBJ whole genome shotgun (WGS) entry which is preliminary data.</text>
</comment>
<dbReference type="Proteomes" id="UP001519460">
    <property type="component" value="Unassembled WGS sequence"/>
</dbReference>
<evidence type="ECO:0000313" key="3">
    <source>
        <dbReference type="Proteomes" id="UP001519460"/>
    </source>
</evidence>
<accession>A0ABD0KKD8</accession>
<name>A0ABD0KKD8_9CAEN</name>
<protein>
    <recommendedName>
        <fullName evidence="4">NodB homology domain-containing protein</fullName>
    </recommendedName>
</protein>
<dbReference type="EMBL" id="JACVVK020000162">
    <property type="protein sequence ID" value="KAK7487588.1"/>
    <property type="molecule type" value="Genomic_DNA"/>
</dbReference>
<gene>
    <name evidence="2" type="ORF">BaRGS_00021138</name>
</gene>
<dbReference type="SUPFAM" id="SSF88713">
    <property type="entry name" value="Glycoside hydrolase/deacetylase"/>
    <property type="match status" value="1"/>
</dbReference>
<evidence type="ECO:0000313" key="2">
    <source>
        <dbReference type="EMBL" id="KAK7487588.1"/>
    </source>
</evidence>
<dbReference type="InterPro" id="IPR052740">
    <property type="entry name" value="CE4"/>
</dbReference>
<dbReference type="PANTHER" id="PTHR45985">
    <property type="match status" value="1"/>
</dbReference>
<dbReference type="PANTHER" id="PTHR45985:SF3">
    <property type="entry name" value="CHITIN DEACETYLASE-LIKE 4"/>
    <property type="match status" value="1"/>
</dbReference>
<dbReference type="InterPro" id="IPR011330">
    <property type="entry name" value="Glyco_hydro/deAcase_b/a-brl"/>
</dbReference>
<evidence type="ECO:0008006" key="4">
    <source>
        <dbReference type="Google" id="ProtNLM"/>
    </source>
</evidence>
<dbReference type="Gene3D" id="3.20.20.370">
    <property type="entry name" value="Glycoside hydrolase/deacetylase"/>
    <property type="match status" value="1"/>
</dbReference>
<organism evidence="2 3">
    <name type="scientific">Batillaria attramentaria</name>
    <dbReference type="NCBI Taxonomy" id="370345"/>
    <lineage>
        <taxon>Eukaryota</taxon>
        <taxon>Metazoa</taxon>
        <taxon>Spiralia</taxon>
        <taxon>Lophotrochozoa</taxon>
        <taxon>Mollusca</taxon>
        <taxon>Gastropoda</taxon>
        <taxon>Caenogastropoda</taxon>
        <taxon>Sorbeoconcha</taxon>
        <taxon>Cerithioidea</taxon>
        <taxon>Batillariidae</taxon>
        <taxon>Batillaria</taxon>
    </lineage>
</organism>
<evidence type="ECO:0000256" key="1">
    <source>
        <dbReference type="SAM" id="SignalP"/>
    </source>
</evidence>
<feature type="chain" id="PRO_5044839900" description="NodB homology domain-containing protein" evidence="1">
    <location>
        <begin position="21"/>
        <end position="375"/>
    </location>
</feature>
<keyword evidence="3" id="KW-1185">Reference proteome</keyword>
<dbReference type="AlphaFoldDB" id="A0ABD0KKD8"/>
<reference evidence="2 3" key="1">
    <citation type="journal article" date="2023" name="Sci. Data">
        <title>Genome assembly of the Korean intertidal mud-creeper Batillaria attramentaria.</title>
        <authorList>
            <person name="Patra A.K."/>
            <person name="Ho P.T."/>
            <person name="Jun S."/>
            <person name="Lee S.J."/>
            <person name="Kim Y."/>
            <person name="Won Y.J."/>
        </authorList>
    </citation>
    <scope>NUCLEOTIDE SEQUENCE [LARGE SCALE GENOMIC DNA]</scope>
    <source>
        <strain evidence="2">Wonlab-2016</strain>
    </source>
</reference>
<proteinExistence type="predicted"/>